<dbReference type="InterPro" id="IPR057175">
    <property type="entry name" value="DUF7853"/>
</dbReference>
<dbReference type="OrthoDB" id="205738at2157"/>
<protein>
    <submittedName>
        <fullName evidence="1">Uncharacterized protein</fullName>
    </submittedName>
</protein>
<dbReference type="AlphaFoldDB" id="A0A6B0VPS4"/>
<name>A0A6B0VPS4_9EURY</name>
<dbReference type="Pfam" id="PF25251">
    <property type="entry name" value="DUF7853"/>
    <property type="match status" value="1"/>
</dbReference>
<sequence length="107" mass="11826">MTSPQPETETHEVTLSRDEQWAVHAHLASIVDEALENDETPPTWALDLFDAVEDGDGTTVLTGSQARRLSDAMTSYVDCEESPDRDVIHGSNVVNRLEDCLESEPTQ</sequence>
<dbReference type="Proteomes" id="UP000434101">
    <property type="component" value="Unassembled WGS sequence"/>
</dbReference>
<proteinExistence type="predicted"/>
<accession>A0A6B0VPS4</accession>
<dbReference type="RefSeq" id="WP_160066284.1">
    <property type="nucleotide sequence ID" value="NZ_WUYX01000053.1"/>
</dbReference>
<dbReference type="EMBL" id="WUYX01000053">
    <property type="protein sequence ID" value="MXV63464.1"/>
    <property type="molecule type" value="Genomic_DNA"/>
</dbReference>
<reference evidence="1 2" key="1">
    <citation type="submission" date="2020-01" db="EMBL/GenBank/DDBJ databases">
        <title>Natronorubrum sp. JWXQ-INN 674 isolated from Inner Mongolia Autonomous Region of China.</title>
        <authorList>
            <person name="Xue Q."/>
        </authorList>
    </citation>
    <scope>NUCLEOTIDE SEQUENCE [LARGE SCALE GENOMIC DNA]</scope>
    <source>
        <strain evidence="1 2">JWXQ-INN-674</strain>
    </source>
</reference>
<evidence type="ECO:0000313" key="2">
    <source>
        <dbReference type="Proteomes" id="UP000434101"/>
    </source>
</evidence>
<evidence type="ECO:0000313" key="1">
    <source>
        <dbReference type="EMBL" id="MXV63464.1"/>
    </source>
</evidence>
<organism evidence="1 2">
    <name type="scientific">Natronorubrum halalkaliphilum</name>
    <dbReference type="NCBI Taxonomy" id="2691917"/>
    <lineage>
        <taxon>Archaea</taxon>
        <taxon>Methanobacteriati</taxon>
        <taxon>Methanobacteriota</taxon>
        <taxon>Stenosarchaea group</taxon>
        <taxon>Halobacteria</taxon>
        <taxon>Halobacteriales</taxon>
        <taxon>Natrialbaceae</taxon>
        <taxon>Natronorubrum</taxon>
    </lineage>
</organism>
<comment type="caution">
    <text evidence="1">The sequence shown here is derived from an EMBL/GenBank/DDBJ whole genome shotgun (WGS) entry which is preliminary data.</text>
</comment>
<keyword evidence="2" id="KW-1185">Reference proteome</keyword>
<gene>
    <name evidence="1" type="ORF">GS429_15655</name>
</gene>